<organism evidence="2 3">
    <name type="scientific">Hypsibius exemplaris</name>
    <name type="common">Freshwater tardigrade</name>
    <dbReference type="NCBI Taxonomy" id="2072580"/>
    <lineage>
        <taxon>Eukaryota</taxon>
        <taxon>Metazoa</taxon>
        <taxon>Ecdysozoa</taxon>
        <taxon>Tardigrada</taxon>
        <taxon>Eutardigrada</taxon>
        <taxon>Parachela</taxon>
        <taxon>Hypsibioidea</taxon>
        <taxon>Hypsibiidae</taxon>
        <taxon>Hypsibius</taxon>
    </lineage>
</organism>
<accession>A0A1W0X969</accession>
<dbReference type="Proteomes" id="UP000192578">
    <property type="component" value="Unassembled WGS sequence"/>
</dbReference>
<name>A0A1W0X969_HYPEX</name>
<feature type="region of interest" description="Disordered" evidence="1">
    <location>
        <begin position="1"/>
        <end position="28"/>
    </location>
</feature>
<evidence type="ECO:0008006" key="4">
    <source>
        <dbReference type="Google" id="ProtNLM"/>
    </source>
</evidence>
<feature type="compositionally biased region" description="Basic residues" evidence="1">
    <location>
        <begin position="1"/>
        <end position="19"/>
    </location>
</feature>
<proteinExistence type="predicted"/>
<keyword evidence="3" id="KW-1185">Reference proteome</keyword>
<reference evidence="3" key="1">
    <citation type="submission" date="2017-01" db="EMBL/GenBank/DDBJ databases">
        <title>Comparative genomics of anhydrobiosis in the tardigrade Hypsibius dujardini.</title>
        <authorList>
            <person name="Yoshida Y."/>
            <person name="Koutsovoulos G."/>
            <person name="Laetsch D."/>
            <person name="Stevens L."/>
            <person name="Kumar S."/>
            <person name="Horikawa D."/>
            <person name="Ishino K."/>
            <person name="Komine S."/>
            <person name="Tomita M."/>
            <person name="Blaxter M."/>
            <person name="Arakawa K."/>
        </authorList>
    </citation>
    <scope>NUCLEOTIDE SEQUENCE [LARGE SCALE GENOMIC DNA]</scope>
    <source>
        <strain evidence="3">Z151</strain>
    </source>
</reference>
<gene>
    <name evidence="2" type="ORF">BV898_02211</name>
</gene>
<evidence type="ECO:0000313" key="2">
    <source>
        <dbReference type="EMBL" id="OQV23862.1"/>
    </source>
</evidence>
<dbReference type="OrthoDB" id="441129at2759"/>
<sequence length="525" mass="60487">MGSKKGKSKSGKGKKKGKKDKPDEPLVMPGLPYGADPWQEVQPVTIPDPPVGHIRTVFPVGLIMPTRMVHAKEMARAEIAAADAEAALKDEVWERACDEVELSLKTVVDRATRYHDTNAFLEKLLTTSEADADISVRFLSDRSVKLHNRVLAMEEQCRTAQEEADAHLRLREEKNKVIIADLEKKLAERDHKLYDLALEHIDLRKLEKDRDAMQLSVDELRNSVYNNEKKHRKAVMQAEEFRCKAQRKAQEDSQAALEDLAKQGCVAAKENIAQQTLKLSDETDRLSELFRWVCNDVRKNREDVKQLQQLLDDCVLEHDSVVAACEGRLREYNRSKMRLKTLQTLTECMEKEHGAALAQLKTDSEKVFHSIEHSFYERDKEILRLKNTNKALSHELCKLRSTVKDTTSNHELVQRFIMTSLHAIKAHRVRQLQREDKRAVRSYHNRLKRAWKDKVPYPAFQLSRSVKVNPSLSKYRPLEIPDHEDISQLGWKEKEAIVKTMFRYLCDYQSAPTAKVNLQKSIKAN</sequence>
<dbReference type="AlphaFoldDB" id="A0A1W0X969"/>
<dbReference type="EMBL" id="MTYJ01000009">
    <property type="protein sequence ID" value="OQV23862.1"/>
    <property type="molecule type" value="Genomic_DNA"/>
</dbReference>
<evidence type="ECO:0000256" key="1">
    <source>
        <dbReference type="SAM" id="MobiDB-lite"/>
    </source>
</evidence>
<evidence type="ECO:0000313" key="3">
    <source>
        <dbReference type="Proteomes" id="UP000192578"/>
    </source>
</evidence>
<comment type="caution">
    <text evidence="2">The sequence shown here is derived from an EMBL/GenBank/DDBJ whole genome shotgun (WGS) entry which is preliminary data.</text>
</comment>
<protein>
    <recommendedName>
        <fullName evidence="4">Coiled-coil domain-containing protein 176</fullName>
    </recommendedName>
</protein>